<keyword evidence="2" id="KW-1185">Reference proteome</keyword>
<dbReference type="EMBL" id="KV419410">
    <property type="protein sequence ID" value="KZS92463.1"/>
    <property type="molecule type" value="Genomic_DNA"/>
</dbReference>
<evidence type="ECO:0000313" key="2">
    <source>
        <dbReference type="Proteomes" id="UP000076722"/>
    </source>
</evidence>
<feature type="non-terminal residue" evidence="1">
    <location>
        <position position="1"/>
    </location>
</feature>
<gene>
    <name evidence="1" type="ORF">SISNIDRAFT_455660</name>
</gene>
<dbReference type="AlphaFoldDB" id="A0A164TL99"/>
<sequence>SLLQCMWRLIRDWLMRKHTNLVHVERHDQASSALDHLWCGADGQKPCSMWLSLLTHLILPVEHQSSELSTSLVFLT</sequence>
<protein>
    <submittedName>
        <fullName evidence="1">Uncharacterized protein</fullName>
    </submittedName>
</protein>
<organism evidence="1 2">
    <name type="scientific">Sistotremastrum niveocremeum HHB9708</name>
    <dbReference type="NCBI Taxonomy" id="1314777"/>
    <lineage>
        <taxon>Eukaryota</taxon>
        <taxon>Fungi</taxon>
        <taxon>Dikarya</taxon>
        <taxon>Basidiomycota</taxon>
        <taxon>Agaricomycotina</taxon>
        <taxon>Agaricomycetes</taxon>
        <taxon>Sistotremastrales</taxon>
        <taxon>Sistotremastraceae</taxon>
        <taxon>Sertulicium</taxon>
        <taxon>Sertulicium niveocremeum</taxon>
    </lineage>
</organism>
<proteinExistence type="predicted"/>
<dbReference type="Proteomes" id="UP000076722">
    <property type="component" value="Unassembled WGS sequence"/>
</dbReference>
<accession>A0A164TL99</accession>
<evidence type="ECO:0000313" key="1">
    <source>
        <dbReference type="EMBL" id="KZS92463.1"/>
    </source>
</evidence>
<reference evidence="1 2" key="1">
    <citation type="journal article" date="2016" name="Mol. Biol. Evol.">
        <title>Comparative Genomics of Early-Diverging Mushroom-Forming Fungi Provides Insights into the Origins of Lignocellulose Decay Capabilities.</title>
        <authorList>
            <person name="Nagy L.G."/>
            <person name="Riley R."/>
            <person name="Tritt A."/>
            <person name="Adam C."/>
            <person name="Daum C."/>
            <person name="Floudas D."/>
            <person name="Sun H."/>
            <person name="Yadav J.S."/>
            <person name="Pangilinan J."/>
            <person name="Larsson K.H."/>
            <person name="Matsuura K."/>
            <person name="Barry K."/>
            <person name="Labutti K."/>
            <person name="Kuo R."/>
            <person name="Ohm R.A."/>
            <person name="Bhattacharya S.S."/>
            <person name="Shirouzu T."/>
            <person name="Yoshinaga Y."/>
            <person name="Martin F.M."/>
            <person name="Grigoriev I.V."/>
            <person name="Hibbett D.S."/>
        </authorList>
    </citation>
    <scope>NUCLEOTIDE SEQUENCE [LARGE SCALE GENOMIC DNA]</scope>
    <source>
        <strain evidence="1 2">HHB9708</strain>
    </source>
</reference>
<name>A0A164TL99_9AGAM</name>